<sequence length="42" mass="4714">MTVGHPRVTAAVPERPRGIDRSHRSDDNSRRRSTVKTGSRTI</sequence>
<accession>A0A897N229</accession>
<evidence type="ECO:0000313" key="2">
    <source>
        <dbReference type="EMBL" id="QSG05149.1"/>
    </source>
</evidence>
<dbReference type="Proteomes" id="UP000663525">
    <property type="component" value="Chromosome"/>
</dbReference>
<organism evidence="2 3">
    <name type="scientific">Halapricum desulfuricans</name>
    <dbReference type="NCBI Taxonomy" id="2841257"/>
    <lineage>
        <taxon>Archaea</taxon>
        <taxon>Methanobacteriati</taxon>
        <taxon>Methanobacteriota</taxon>
        <taxon>Stenosarchaea group</taxon>
        <taxon>Halobacteria</taxon>
        <taxon>Halobacteriales</taxon>
        <taxon>Haloarculaceae</taxon>
        <taxon>Halapricum</taxon>
    </lineage>
</organism>
<proteinExistence type="predicted"/>
<gene>
    <name evidence="2" type="ORF">HSR121_0795</name>
</gene>
<protein>
    <submittedName>
        <fullName evidence="2">Uncharacterized protein</fullName>
    </submittedName>
</protein>
<reference evidence="2" key="1">
    <citation type="submission" date="2020-11" db="EMBL/GenBank/DDBJ databases">
        <title>Carbohydrate-dependent, anaerobic sulfur respiration: A novel catabolism in halophilic archaea.</title>
        <authorList>
            <person name="Sorokin D.Y."/>
            <person name="Messina E."/>
            <person name="Smedile F."/>
            <person name="La Cono V."/>
            <person name="Hallsworth J.E."/>
            <person name="Yakimov M.M."/>
        </authorList>
    </citation>
    <scope>NUCLEOTIDE SEQUENCE</scope>
    <source>
        <strain evidence="2">HSR12-1</strain>
    </source>
</reference>
<name>A0A897N229_9EURY</name>
<evidence type="ECO:0000313" key="3">
    <source>
        <dbReference type="Proteomes" id="UP000663525"/>
    </source>
</evidence>
<evidence type="ECO:0000256" key="1">
    <source>
        <dbReference type="SAM" id="MobiDB-lite"/>
    </source>
</evidence>
<dbReference type="AlphaFoldDB" id="A0A897N229"/>
<feature type="compositionally biased region" description="Basic and acidic residues" evidence="1">
    <location>
        <begin position="14"/>
        <end position="30"/>
    </location>
</feature>
<dbReference type="EMBL" id="CP064787">
    <property type="protein sequence ID" value="QSG05149.1"/>
    <property type="molecule type" value="Genomic_DNA"/>
</dbReference>
<feature type="region of interest" description="Disordered" evidence="1">
    <location>
        <begin position="1"/>
        <end position="42"/>
    </location>
</feature>